<dbReference type="EMBL" id="FSQW01000001">
    <property type="protein sequence ID" value="SIN63226.1"/>
    <property type="molecule type" value="Genomic_DNA"/>
</dbReference>
<keyword evidence="8 9" id="KW-0472">Membrane</keyword>
<gene>
    <name evidence="12" type="ORF">SAMN02745824_1201</name>
</gene>
<dbReference type="STRING" id="1123272.SAMN02745824_1201"/>
<dbReference type="InterPro" id="IPR024961">
    <property type="entry name" value="T2SS_GspC_N"/>
</dbReference>
<keyword evidence="3" id="KW-1003">Cell membrane</keyword>
<dbReference type="Proteomes" id="UP000185192">
    <property type="component" value="Unassembled WGS sequence"/>
</dbReference>
<accession>A0A1N6CXN3</accession>
<evidence type="ECO:0000256" key="7">
    <source>
        <dbReference type="ARBA" id="ARBA00022989"/>
    </source>
</evidence>
<dbReference type="RefSeq" id="WP_159437037.1">
    <property type="nucleotide sequence ID" value="NZ_FSQW01000001.1"/>
</dbReference>
<keyword evidence="6" id="KW-0653">Protein transport</keyword>
<evidence type="ECO:0000256" key="1">
    <source>
        <dbReference type="ARBA" id="ARBA00004533"/>
    </source>
</evidence>
<evidence type="ECO:0000256" key="5">
    <source>
        <dbReference type="ARBA" id="ARBA00022692"/>
    </source>
</evidence>
<keyword evidence="2" id="KW-0813">Transport</keyword>
<dbReference type="OrthoDB" id="9812912at2"/>
<evidence type="ECO:0000259" key="11">
    <source>
        <dbReference type="Pfam" id="PF13180"/>
    </source>
</evidence>
<dbReference type="GO" id="GO:0015031">
    <property type="term" value="P:protein transport"/>
    <property type="evidence" value="ECO:0007669"/>
    <property type="project" value="UniProtKB-KW"/>
</dbReference>
<dbReference type="InterPro" id="IPR036034">
    <property type="entry name" value="PDZ_sf"/>
</dbReference>
<dbReference type="Pfam" id="PF13180">
    <property type="entry name" value="PDZ_2"/>
    <property type="match status" value="1"/>
</dbReference>
<comment type="subcellular location">
    <subcellularLocation>
        <location evidence="1">Cell inner membrane</location>
    </subcellularLocation>
</comment>
<keyword evidence="5 9" id="KW-0812">Transmembrane</keyword>
<keyword evidence="13" id="KW-1185">Reference proteome</keyword>
<sequence>MVTQLSEETGGLLPVFRGNRPYGLAIVLLALLLFVQLIRLIWLAVTPIGPVGGWQASEVRVIPPQSRLALFRSFDPFYRTGPANDANVVTSLQLTLFGIRMNEGSGLGSAILAGTDGVQDSYAVGDEIMSSVTLAAVKFDHVVIDRNGTRESLYLDQSIPAQTISADEIGTSEIDTLATAGLSAADAMAFNPRMEDGRVTGIVVNPKGDGALFSAAGLHDGDIIVAVNGQPVTSATDISSLQRQIAPGTNLSIEVERGAEVVPIVVNLGSP</sequence>
<feature type="transmembrane region" description="Helical" evidence="9">
    <location>
        <begin position="22"/>
        <end position="45"/>
    </location>
</feature>
<organism evidence="12 13">
    <name type="scientific">Parasphingorhabdus marina DSM 22363</name>
    <dbReference type="NCBI Taxonomy" id="1123272"/>
    <lineage>
        <taxon>Bacteria</taxon>
        <taxon>Pseudomonadati</taxon>
        <taxon>Pseudomonadota</taxon>
        <taxon>Alphaproteobacteria</taxon>
        <taxon>Sphingomonadales</taxon>
        <taxon>Sphingomonadaceae</taxon>
        <taxon>Parasphingorhabdus</taxon>
    </lineage>
</organism>
<keyword evidence="7 9" id="KW-1133">Transmembrane helix</keyword>
<reference evidence="13" key="1">
    <citation type="submission" date="2016-11" db="EMBL/GenBank/DDBJ databases">
        <authorList>
            <person name="Varghese N."/>
            <person name="Submissions S."/>
        </authorList>
    </citation>
    <scope>NUCLEOTIDE SEQUENCE [LARGE SCALE GENOMIC DNA]</scope>
    <source>
        <strain evidence="13">DSM 22363</strain>
    </source>
</reference>
<evidence type="ECO:0000256" key="8">
    <source>
        <dbReference type="ARBA" id="ARBA00023136"/>
    </source>
</evidence>
<protein>
    <submittedName>
        <fullName evidence="12">General secretion pathway protein C</fullName>
    </submittedName>
</protein>
<evidence type="ECO:0000256" key="4">
    <source>
        <dbReference type="ARBA" id="ARBA00022519"/>
    </source>
</evidence>
<dbReference type="AlphaFoldDB" id="A0A1N6CXN3"/>
<evidence type="ECO:0000256" key="6">
    <source>
        <dbReference type="ARBA" id="ARBA00022927"/>
    </source>
</evidence>
<dbReference type="Pfam" id="PF11356">
    <property type="entry name" value="T2SSC"/>
    <property type="match status" value="1"/>
</dbReference>
<evidence type="ECO:0000256" key="9">
    <source>
        <dbReference type="SAM" id="Phobius"/>
    </source>
</evidence>
<keyword evidence="4" id="KW-0997">Cell inner membrane</keyword>
<name>A0A1N6CXN3_9SPHN</name>
<proteinExistence type="predicted"/>
<dbReference type="Gene3D" id="2.30.30.830">
    <property type="match status" value="1"/>
</dbReference>
<evidence type="ECO:0000256" key="2">
    <source>
        <dbReference type="ARBA" id="ARBA00022448"/>
    </source>
</evidence>
<feature type="domain" description="Type II secretion system protein GspC N-terminal" evidence="10">
    <location>
        <begin position="27"/>
        <end position="155"/>
    </location>
</feature>
<evidence type="ECO:0000313" key="13">
    <source>
        <dbReference type="Proteomes" id="UP000185192"/>
    </source>
</evidence>
<dbReference type="SUPFAM" id="SSF50156">
    <property type="entry name" value="PDZ domain-like"/>
    <property type="match status" value="1"/>
</dbReference>
<evidence type="ECO:0000256" key="3">
    <source>
        <dbReference type="ARBA" id="ARBA00022475"/>
    </source>
</evidence>
<evidence type="ECO:0000313" key="12">
    <source>
        <dbReference type="EMBL" id="SIN63226.1"/>
    </source>
</evidence>
<evidence type="ECO:0000259" key="10">
    <source>
        <dbReference type="Pfam" id="PF11356"/>
    </source>
</evidence>
<dbReference type="Gene3D" id="2.30.42.10">
    <property type="match status" value="1"/>
</dbReference>
<dbReference type="GO" id="GO:0005886">
    <property type="term" value="C:plasma membrane"/>
    <property type="evidence" value="ECO:0007669"/>
    <property type="project" value="UniProtKB-SubCell"/>
</dbReference>
<dbReference type="InterPro" id="IPR001478">
    <property type="entry name" value="PDZ"/>
</dbReference>
<feature type="domain" description="PDZ" evidence="11">
    <location>
        <begin position="194"/>
        <end position="267"/>
    </location>
</feature>